<dbReference type="AlphaFoldDB" id="A0A1D2N3G8"/>
<dbReference type="OrthoDB" id="9045220at2759"/>
<feature type="compositionally biased region" description="Basic and acidic residues" evidence="1">
    <location>
        <begin position="648"/>
        <end position="665"/>
    </location>
</feature>
<dbReference type="InterPro" id="IPR007110">
    <property type="entry name" value="Ig-like_dom"/>
</dbReference>
<evidence type="ECO:0000256" key="1">
    <source>
        <dbReference type="SAM" id="MobiDB-lite"/>
    </source>
</evidence>
<dbReference type="STRING" id="48709.A0A1D2N3G8"/>
<dbReference type="InterPro" id="IPR003599">
    <property type="entry name" value="Ig_sub"/>
</dbReference>
<protein>
    <submittedName>
        <fullName evidence="5">Signal peptide, CUB and EGF-like domain-containing protein 2</fullName>
    </submittedName>
</protein>
<feature type="compositionally biased region" description="Basic and acidic residues" evidence="1">
    <location>
        <begin position="569"/>
        <end position="597"/>
    </location>
</feature>
<dbReference type="Gene3D" id="2.10.50.10">
    <property type="entry name" value="Tumor Necrosis Factor Receptor, subunit A, domain 2"/>
    <property type="match status" value="1"/>
</dbReference>
<evidence type="ECO:0000313" key="6">
    <source>
        <dbReference type="Proteomes" id="UP000094527"/>
    </source>
</evidence>
<dbReference type="InterPro" id="IPR011641">
    <property type="entry name" value="Tyr-kin_ephrin_A/B_rcpt-like"/>
</dbReference>
<dbReference type="Gene3D" id="2.60.40.10">
    <property type="entry name" value="Immunoglobulins"/>
    <property type="match status" value="1"/>
</dbReference>
<dbReference type="InterPro" id="IPR036179">
    <property type="entry name" value="Ig-like_dom_sf"/>
</dbReference>
<feature type="region of interest" description="Disordered" evidence="1">
    <location>
        <begin position="548"/>
        <end position="729"/>
    </location>
</feature>
<keyword evidence="3" id="KW-0732">Signal</keyword>
<comment type="caution">
    <text evidence="5">The sequence shown here is derived from an EMBL/GenBank/DDBJ whole genome shotgun (WGS) entry which is preliminary data.</text>
</comment>
<dbReference type="SMART" id="SM01411">
    <property type="entry name" value="Ephrin_rec_like"/>
    <property type="match status" value="1"/>
</dbReference>
<proteinExistence type="predicted"/>
<feature type="compositionally biased region" description="Basic residues" evidence="1">
    <location>
        <begin position="549"/>
        <end position="561"/>
    </location>
</feature>
<keyword evidence="2" id="KW-0812">Transmembrane</keyword>
<reference evidence="5 6" key="1">
    <citation type="journal article" date="2016" name="Genome Biol. Evol.">
        <title>Gene Family Evolution Reflects Adaptation to Soil Environmental Stressors in the Genome of the Collembolan Orchesella cincta.</title>
        <authorList>
            <person name="Faddeeva-Vakhrusheva A."/>
            <person name="Derks M.F."/>
            <person name="Anvar S.Y."/>
            <person name="Agamennone V."/>
            <person name="Suring W."/>
            <person name="Smit S."/>
            <person name="van Straalen N.M."/>
            <person name="Roelofs D."/>
        </authorList>
    </citation>
    <scope>NUCLEOTIDE SEQUENCE [LARGE SCALE GENOMIC DNA]</scope>
    <source>
        <tissue evidence="5">Mixed pool</tissue>
    </source>
</reference>
<dbReference type="SMART" id="SM00409">
    <property type="entry name" value="IG"/>
    <property type="match status" value="1"/>
</dbReference>
<keyword evidence="2" id="KW-1133">Transmembrane helix</keyword>
<sequence>MASDRRNCWASVLFSSYWLIFLLVKVEAVPNPGIMSEVPICPPNDFCTCSSRSVVERFDEILHKAAQLSRREPNAAIQNIQRFSCELYVKLPHYLTIQMPTSVNSLDFRLRRRYRNKRSVYGYETAADNDFNQVRTRSRRQLPIGQGLLTPEQVDTLAVQVPQSSSHLYKALGWPVTLPCFTDEEELYGAIKYDWTHLNGRPITAALVRADNTNGELIFESVRLADTGIYVCTATYDDGYTTESKEFRTQLDVIAAPMMWLTTGITYETDRCRHKELLLIQNSIPDWVKDYVCHFCPVRNVSVTCGAEIEGQRGSKDGPRYVQITMALSTVGLESMLPSWNHQSQHCNVKCIETMHLKALNFKLYQKVGKNLFTHQFLPVGIITKRWVVRLVSIITINFAVRLSFPCTAGKYSPHGKAECSLCEEGFFQPNPGSSACFPCPKDHSTLQEGSVTQAQCVLESFRNSLTFARFHWVIVLSGLGVLLLLILILVVCCCCPNSCLGKCLTCKCCGDNSKDEHHGSRERLIMDNISDYEEPSHIHTEERDIKTVHHYGRPRRHSNKNKPTFYDQQRDHDENTRFHAAREHNHTVYREQKETRVVTQDVDVPNSKRTQHNFSSPHVQSLVRKAEGHHQLRSPSVEHAPLIIQRSFHETRTVKPQPSRREMRTPPPLSPEQSYISVNEKQFENHRSRTHLRKQEAPSLPKSRPNFKNPNSGRSSGTESERSNKTCGVKYCKRDPNIKLGNILNQSKSLAQRLAEVRAKLGTRDRTPSRSRWKFKNKPFKADPSVCKECSSSHFKSVNERMKHFR</sequence>
<accession>A0A1D2N3G8</accession>
<gene>
    <name evidence="5" type="ORF">Ocin01_07083</name>
</gene>
<feature type="signal peptide" evidence="3">
    <location>
        <begin position="1"/>
        <end position="28"/>
    </location>
</feature>
<dbReference type="InterPro" id="IPR013783">
    <property type="entry name" value="Ig-like_fold"/>
</dbReference>
<feature type="compositionally biased region" description="Polar residues" evidence="1">
    <location>
        <begin position="672"/>
        <end position="681"/>
    </location>
</feature>
<feature type="chain" id="PRO_5008904983" evidence="3">
    <location>
        <begin position="29"/>
        <end position="807"/>
    </location>
</feature>
<dbReference type="SUPFAM" id="SSF48726">
    <property type="entry name" value="Immunoglobulin"/>
    <property type="match status" value="1"/>
</dbReference>
<evidence type="ECO:0000313" key="5">
    <source>
        <dbReference type="EMBL" id="ODM99604.1"/>
    </source>
</evidence>
<evidence type="ECO:0000256" key="2">
    <source>
        <dbReference type="SAM" id="Phobius"/>
    </source>
</evidence>
<feature type="domain" description="Ig-like" evidence="4">
    <location>
        <begin position="151"/>
        <end position="248"/>
    </location>
</feature>
<feature type="transmembrane region" description="Helical" evidence="2">
    <location>
        <begin position="471"/>
        <end position="492"/>
    </location>
</feature>
<dbReference type="EMBL" id="LJIJ01000269">
    <property type="protein sequence ID" value="ODM99604.1"/>
    <property type="molecule type" value="Genomic_DNA"/>
</dbReference>
<evidence type="ECO:0000259" key="4">
    <source>
        <dbReference type="PROSITE" id="PS50835"/>
    </source>
</evidence>
<dbReference type="PROSITE" id="PS50835">
    <property type="entry name" value="IG_LIKE"/>
    <property type="match status" value="1"/>
</dbReference>
<evidence type="ECO:0000256" key="3">
    <source>
        <dbReference type="SAM" id="SignalP"/>
    </source>
</evidence>
<keyword evidence="6" id="KW-1185">Reference proteome</keyword>
<keyword evidence="2" id="KW-0472">Membrane</keyword>
<dbReference type="Proteomes" id="UP000094527">
    <property type="component" value="Unassembled WGS sequence"/>
</dbReference>
<name>A0A1D2N3G8_ORCCI</name>
<dbReference type="CDD" id="cd00096">
    <property type="entry name" value="Ig"/>
    <property type="match status" value="1"/>
</dbReference>
<dbReference type="Pfam" id="PF07699">
    <property type="entry name" value="Ephrin_rec_like"/>
    <property type="match status" value="1"/>
</dbReference>
<organism evidence="5 6">
    <name type="scientific">Orchesella cincta</name>
    <name type="common">Springtail</name>
    <name type="synonym">Podura cincta</name>
    <dbReference type="NCBI Taxonomy" id="48709"/>
    <lineage>
        <taxon>Eukaryota</taxon>
        <taxon>Metazoa</taxon>
        <taxon>Ecdysozoa</taxon>
        <taxon>Arthropoda</taxon>
        <taxon>Hexapoda</taxon>
        <taxon>Collembola</taxon>
        <taxon>Entomobryomorpha</taxon>
        <taxon>Entomobryoidea</taxon>
        <taxon>Orchesellidae</taxon>
        <taxon>Orchesellinae</taxon>
        <taxon>Orchesella</taxon>
    </lineage>
</organism>